<dbReference type="OrthoDB" id="9807242at2"/>
<protein>
    <submittedName>
        <fullName evidence="6">ABC transporter ATP-binding protein</fullName>
    </submittedName>
</protein>
<keyword evidence="7" id="KW-1185">Reference proteome</keyword>
<dbReference type="GO" id="GO:0005524">
    <property type="term" value="F:ATP binding"/>
    <property type="evidence" value="ECO:0007669"/>
    <property type="project" value="UniProtKB-KW"/>
</dbReference>
<evidence type="ECO:0000259" key="5">
    <source>
        <dbReference type="PROSITE" id="PS50893"/>
    </source>
</evidence>
<dbReference type="InterPro" id="IPR003593">
    <property type="entry name" value="AAA+_ATPase"/>
</dbReference>
<gene>
    <name evidence="6" type="ORF">C5689_03100</name>
</gene>
<dbReference type="PANTHER" id="PTHR42788:SF19">
    <property type="entry name" value="ALIPHATIC SULFONATES IMPORT ATP-BINDING PROTEIN SSUB 2"/>
    <property type="match status" value="1"/>
</dbReference>
<keyword evidence="2" id="KW-0813">Transport</keyword>
<dbReference type="Proteomes" id="UP000245137">
    <property type="component" value="Unassembled WGS sequence"/>
</dbReference>
<dbReference type="Pfam" id="PF00005">
    <property type="entry name" value="ABC_tran"/>
    <property type="match status" value="1"/>
</dbReference>
<evidence type="ECO:0000256" key="2">
    <source>
        <dbReference type="ARBA" id="ARBA00022448"/>
    </source>
</evidence>
<feature type="domain" description="ABC transporter" evidence="5">
    <location>
        <begin position="14"/>
        <end position="230"/>
    </location>
</feature>
<evidence type="ECO:0000256" key="1">
    <source>
        <dbReference type="ARBA" id="ARBA00005417"/>
    </source>
</evidence>
<dbReference type="SUPFAM" id="SSF52540">
    <property type="entry name" value="P-loop containing nucleoside triphosphate hydrolases"/>
    <property type="match status" value="1"/>
</dbReference>
<dbReference type="PANTHER" id="PTHR42788">
    <property type="entry name" value="TAURINE IMPORT ATP-BINDING PROTEIN-RELATED"/>
    <property type="match status" value="1"/>
</dbReference>
<sequence>MSRDGAAALLEVRVSHKDYSSAGARPQRALENFVLSLPVGRAGAVVGPSGCGKTTLLRIIAGLDTEFSGEVTLPAGGRLGMVFQEPRLLPWRSVIDNLRIAAPQASEEALAALLAALELSEHARHFPGELSLGLARRVAIARALAIEPDLLLLDEPFVSLDDALARDLRARIAVLIDERHVTTLIVTHDLREAIELADVIFLLSPRPSRVGATLNVTTPRKLMTKDVADALEARARKEIEAMRGC</sequence>
<dbReference type="EMBL" id="PUIV01000002">
    <property type="protein sequence ID" value="PWB95517.1"/>
    <property type="molecule type" value="Genomic_DNA"/>
</dbReference>
<dbReference type="AlphaFoldDB" id="A0A2U1SV81"/>
<comment type="similarity">
    <text evidence="1">Belongs to the ABC transporter superfamily.</text>
</comment>
<keyword evidence="4 6" id="KW-0067">ATP-binding</keyword>
<accession>A0A2U1SV81</accession>
<keyword evidence="3" id="KW-0547">Nucleotide-binding</keyword>
<evidence type="ECO:0000313" key="6">
    <source>
        <dbReference type="EMBL" id="PWB95517.1"/>
    </source>
</evidence>
<dbReference type="InterPro" id="IPR027417">
    <property type="entry name" value="P-loop_NTPase"/>
</dbReference>
<dbReference type="SMART" id="SM00382">
    <property type="entry name" value="AAA"/>
    <property type="match status" value="1"/>
</dbReference>
<organism evidence="6 7">
    <name type="scientific">Methylosinus sporium</name>
    <dbReference type="NCBI Taxonomy" id="428"/>
    <lineage>
        <taxon>Bacteria</taxon>
        <taxon>Pseudomonadati</taxon>
        <taxon>Pseudomonadota</taxon>
        <taxon>Alphaproteobacteria</taxon>
        <taxon>Hyphomicrobiales</taxon>
        <taxon>Methylocystaceae</taxon>
        <taxon>Methylosinus</taxon>
    </lineage>
</organism>
<evidence type="ECO:0000256" key="3">
    <source>
        <dbReference type="ARBA" id="ARBA00022741"/>
    </source>
</evidence>
<dbReference type="RefSeq" id="WP_108915803.1">
    <property type="nucleotide sequence ID" value="NZ_BGJY01000001.1"/>
</dbReference>
<dbReference type="InterPro" id="IPR003439">
    <property type="entry name" value="ABC_transporter-like_ATP-bd"/>
</dbReference>
<reference evidence="6 7" key="1">
    <citation type="journal article" date="2018" name="Appl. Microbiol. Biotechnol.">
        <title>Co-cultivation of the strictly anaerobic methanogen Methanosarcina barkeri with aerobic methanotrophs in an oxygen-limited membrane bioreactor.</title>
        <authorList>
            <person name="In 't Zandt M.H."/>
            <person name="van den Bosch T.J.M."/>
            <person name="Rijkers R."/>
            <person name="van Kessel M.A.H.J."/>
            <person name="Jetten M.S.M."/>
            <person name="Welte C.U."/>
        </authorList>
    </citation>
    <scope>NUCLEOTIDE SEQUENCE [LARGE SCALE GENOMIC DNA]</scope>
    <source>
        <strain evidence="6 7">DSM 17706</strain>
    </source>
</reference>
<dbReference type="GO" id="GO:0016887">
    <property type="term" value="F:ATP hydrolysis activity"/>
    <property type="evidence" value="ECO:0007669"/>
    <property type="project" value="InterPro"/>
</dbReference>
<comment type="caution">
    <text evidence="6">The sequence shown here is derived from an EMBL/GenBank/DDBJ whole genome shotgun (WGS) entry which is preliminary data.</text>
</comment>
<evidence type="ECO:0000313" key="7">
    <source>
        <dbReference type="Proteomes" id="UP000245137"/>
    </source>
</evidence>
<dbReference type="PROSITE" id="PS50893">
    <property type="entry name" value="ABC_TRANSPORTER_2"/>
    <property type="match status" value="1"/>
</dbReference>
<proteinExistence type="inferred from homology"/>
<dbReference type="InterPro" id="IPR050166">
    <property type="entry name" value="ABC_transporter_ATP-bind"/>
</dbReference>
<dbReference type="Gene3D" id="3.40.50.300">
    <property type="entry name" value="P-loop containing nucleotide triphosphate hydrolases"/>
    <property type="match status" value="1"/>
</dbReference>
<evidence type="ECO:0000256" key="4">
    <source>
        <dbReference type="ARBA" id="ARBA00022840"/>
    </source>
</evidence>
<name>A0A2U1SV81_METSR</name>